<dbReference type="GO" id="GO:0000981">
    <property type="term" value="F:DNA-binding transcription factor activity, RNA polymerase II-specific"/>
    <property type="evidence" value="ECO:0007669"/>
    <property type="project" value="InterPro"/>
</dbReference>
<dbReference type="PANTHER" id="PTHR37534">
    <property type="entry name" value="TRANSCRIPTIONAL ACTIVATOR PROTEIN UGA3"/>
    <property type="match status" value="1"/>
</dbReference>
<dbReference type="GeneID" id="43643378"/>
<dbReference type="InterPro" id="IPR036864">
    <property type="entry name" value="Zn2-C6_fun-type_DNA-bd_sf"/>
</dbReference>
<dbReference type="GO" id="GO:0008270">
    <property type="term" value="F:zinc ion binding"/>
    <property type="evidence" value="ECO:0007669"/>
    <property type="project" value="InterPro"/>
</dbReference>
<reference evidence="7 8" key="1">
    <citation type="submission" date="2019-04" db="EMBL/GenBank/DDBJ databases">
        <title>Friends and foes A comparative genomics study of 23 Aspergillus species from section Flavi.</title>
        <authorList>
            <consortium name="DOE Joint Genome Institute"/>
            <person name="Kjaerbolling I."/>
            <person name="Vesth T."/>
            <person name="Frisvad J.C."/>
            <person name="Nybo J.L."/>
            <person name="Theobald S."/>
            <person name="Kildgaard S."/>
            <person name="Isbrandt T."/>
            <person name="Kuo A."/>
            <person name="Sato A."/>
            <person name="Lyhne E.K."/>
            <person name="Kogle M.E."/>
            <person name="Wiebenga A."/>
            <person name="Kun R.S."/>
            <person name="Lubbers R.J."/>
            <person name="Makela M.R."/>
            <person name="Barry K."/>
            <person name="Chovatia M."/>
            <person name="Clum A."/>
            <person name="Daum C."/>
            <person name="Haridas S."/>
            <person name="He G."/>
            <person name="LaButti K."/>
            <person name="Lipzen A."/>
            <person name="Mondo S."/>
            <person name="Riley R."/>
            <person name="Salamov A."/>
            <person name="Simmons B.A."/>
            <person name="Magnuson J.K."/>
            <person name="Henrissat B."/>
            <person name="Mortensen U.H."/>
            <person name="Larsen T.O."/>
            <person name="Devries R.P."/>
            <person name="Grigoriev I.V."/>
            <person name="Machida M."/>
            <person name="Baker S.E."/>
            <person name="Andersen M.R."/>
        </authorList>
    </citation>
    <scope>NUCLEOTIDE SEQUENCE [LARGE SCALE GENOMIC DNA]</scope>
    <source>
        <strain evidence="7 8">CBS 117625</strain>
    </source>
</reference>
<dbReference type="InterPro" id="IPR021858">
    <property type="entry name" value="Fun_TF"/>
</dbReference>
<dbReference type="SUPFAM" id="SSF57701">
    <property type="entry name" value="Zn2/Cys6 DNA-binding domain"/>
    <property type="match status" value="1"/>
</dbReference>
<dbReference type="Pfam" id="PF00172">
    <property type="entry name" value="Zn_clus"/>
    <property type="match status" value="1"/>
</dbReference>
<evidence type="ECO:0000256" key="2">
    <source>
        <dbReference type="ARBA" id="ARBA00023015"/>
    </source>
</evidence>
<keyword evidence="3" id="KW-0238">DNA-binding</keyword>
<evidence type="ECO:0000256" key="3">
    <source>
        <dbReference type="ARBA" id="ARBA00023125"/>
    </source>
</evidence>
<comment type="subcellular location">
    <subcellularLocation>
        <location evidence="1">Nucleus</location>
    </subcellularLocation>
</comment>
<keyword evidence="4" id="KW-0804">Transcription</keyword>
<evidence type="ECO:0000256" key="1">
    <source>
        <dbReference type="ARBA" id="ARBA00004123"/>
    </source>
</evidence>
<accession>A0A5N6T2B7</accession>
<name>A0A5N6T2B7_ASPPS</name>
<feature type="domain" description="Zn(2)-C6 fungal-type" evidence="6">
    <location>
        <begin position="28"/>
        <end position="58"/>
    </location>
</feature>
<dbReference type="PROSITE" id="PS50048">
    <property type="entry name" value="ZN2_CY6_FUNGAL_2"/>
    <property type="match status" value="1"/>
</dbReference>
<gene>
    <name evidence="7" type="ORF">BDV38DRAFT_279936</name>
</gene>
<dbReference type="GO" id="GO:0000976">
    <property type="term" value="F:transcription cis-regulatory region binding"/>
    <property type="evidence" value="ECO:0007669"/>
    <property type="project" value="TreeGrafter"/>
</dbReference>
<dbReference type="Gene3D" id="4.10.240.10">
    <property type="entry name" value="Zn(2)-C6 fungal-type DNA-binding domain"/>
    <property type="match status" value="1"/>
</dbReference>
<dbReference type="InterPro" id="IPR001138">
    <property type="entry name" value="Zn2Cys6_DnaBD"/>
</dbReference>
<dbReference type="EMBL" id="ML743561">
    <property type="protein sequence ID" value="KAE8140430.1"/>
    <property type="molecule type" value="Genomic_DNA"/>
</dbReference>
<dbReference type="PANTHER" id="PTHR37534:SF7">
    <property type="entry name" value="TRANSCRIPTIONAL ACTIVATOR PROTEIN UGA3"/>
    <property type="match status" value="1"/>
</dbReference>
<organism evidence="7 8">
    <name type="scientific">Aspergillus pseudotamarii</name>
    <dbReference type="NCBI Taxonomy" id="132259"/>
    <lineage>
        <taxon>Eukaryota</taxon>
        <taxon>Fungi</taxon>
        <taxon>Dikarya</taxon>
        <taxon>Ascomycota</taxon>
        <taxon>Pezizomycotina</taxon>
        <taxon>Eurotiomycetes</taxon>
        <taxon>Eurotiomycetidae</taxon>
        <taxon>Eurotiales</taxon>
        <taxon>Aspergillaceae</taxon>
        <taxon>Aspergillus</taxon>
        <taxon>Aspergillus subgen. Circumdati</taxon>
    </lineage>
</organism>
<dbReference type="Pfam" id="PF11951">
    <property type="entry name" value="Fungal_trans_2"/>
    <property type="match status" value="1"/>
</dbReference>
<proteinExistence type="predicted"/>
<evidence type="ECO:0000256" key="5">
    <source>
        <dbReference type="ARBA" id="ARBA00023242"/>
    </source>
</evidence>
<evidence type="ECO:0000313" key="8">
    <source>
        <dbReference type="Proteomes" id="UP000325672"/>
    </source>
</evidence>
<sequence>MPRDPGPVSILIQTGSIAFLTLNDYATGCATCRTRKIKCDEMHPSCVRCVNAQMQCEWVHKTPKKASRSKPLANASSGPGLQRTYYPLRPRNIDAGMHLTYLSLPNSHFLTSSEREYFTFFPHTSMVRWLGKPWQWASLHYVYSHIAPRSSVVTRMIMAISATELDGIRHMERLRSDQMASHDQWPGEAGTSHYQSALREFQLILSKSQRSLSPEEVDEISTAFFLMVTYEYLFGQDSAAMEVHIQGIYTFLKAHDLVPRLGESGQCVRLPILTQQLLLFVMYANLTICKYGHLRQLWEEAGHESSFVSTMDELFYNSRTSQHAIWPVEYPTEASLDDISVFRPLELTNECKKLKYRLLLMPQSTRGKFEWDSMDCLEQDLRGIGKRYQDLIIMSQQPRSDLRNRQLQTIYFAVAEYHATTIFFCYRWSLVNCMSPPSLSSRDAVNGALEIIKKLSTESPSCLGRVYWPMVVLAGCMEDSQDRQWIRRTLVESQHTIVFPSMRGWLNDMSGLNL</sequence>
<keyword evidence="5" id="KW-0539">Nucleus</keyword>
<protein>
    <recommendedName>
        <fullName evidence="6">Zn(2)-C6 fungal-type domain-containing protein</fullName>
    </recommendedName>
</protein>
<dbReference type="GO" id="GO:0045944">
    <property type="term" value="P:positive regulation of transcription by RNA polymerase II"/>
    <property type="evidence" value="ECO:0007669"/>
    <property type="project" value="TreeGrafter"/>
</dbReference>
<dbReference type="Proteomes" id="UP000325672">
    <property type="component" value="Unassembled WGS sequence"/>
</dbReference>
<dbReference type="PROSITE" id="PS00463">
    <property type="entry name" value="ZN2_CY6_FUNGAL_1"/>
    <property type="match status" value="1"/>
</dbReference>
<keyword evidence="8" id="KW-1185">Reference proteome</keyword>
<dbReference type="AlphaFoldDB" id="A0A5N6T2B7"/>
<dbReference type="SMART" id="SM00066">
    <property type="entry name" value="GAL4"/>
    <property type="match status" value="1"/>
</dbReference>
<dbReference type="OrthoDB" id="648861at2759"/>
<dbReference type="CDD" id="cd00067">
    <property type="entry name" value="GAL4"/>
    <property type="match status" value="1"/>
</dbReference>
<keyword evidence="2" id="KW-0805">Transcription regulation</keyword>
<dbReference type="GO" id="GO:0005634">
    <property type="term" value="C:nucleus"/>
    <property type="evidence" value="ECO:0007669"/>
    <property type="project" value="UniProtKB-SubCell"/>
</dbReference>
<evidence type="ECO:0000256" key="4">
    <source>
        <dbReference type="ARBA" id="ARBA00023163"/>
    </source>
</evidence>
<evidence type="ECO:0000313" key="7">
    <source>
        <dbReference type="EMBL" id="KAE8140430.1"/>
    </source>
</evidence>
<dbReference type="RefSeq" id="XP_031916493.1">
    <property type="nucleotide sequence ID" value="XM_032059168.1"/>
</dbReference>
<evidence type="ECO:0000259" key="6">
    <source>
        <dbReference type="PROSITE" id="PS50048"/>
    </source>
</evidence>